<name>A0A196S8X2_BLAHN</name>
<evidence type="ECO:0000313" key="2">
    <source>
        <dbReference type="EMBL" id="OAO13478.1"/>
    </source>
</evidence>
<evidence type="ECO:0000313" key="3">
    <source>
        <dbReference type="Proteomes" id="UP000078348"/>
    </source>
</evidence>
<proteinExistence type="predicted"/>
<reference evidence="2 3" key="1">
    <citation type="submission" date="2016-05" db="EMBL/GenBank/DDBJ databases">
        <title>Nuclear genome of Blastocystis sp. subtype 1 NandII.</title>
        <authorList>
            <person name="Gentekaki E."/>
            <person name="Curtis B."/>
            <person name="Stairs C."/>
            <person name="Eme L."/>
            <person name="Herman E."/>
            <person name="Klimes V."/>
            <person name="Arias M.C."/>
            <person name="Elias M."/>
            <person name="Hilliou F."/>
            <person name="Klute M."/>
            <person name="Malik S.-B."/>
            <person name="Pightling A."/>
            <person name="Rachubinski R."/>
            <person name="Salas D."/>
            <person name="Schlacht A."/>
            <person name="Suga H."/>
            <person name="Archibald J."/>
            <person name="Ball S.G."/>
            <person name="Clark G."/>
            <person name="Dacks J."/>
            <person name="Van Der Giezen M."/>
            <person name="Tsaousis A."/>
            <person name="Roger A."/>
        </authorList>
    </citation>
    <scope>NUCLEOTIDE SEQUENCE [LARGE SCALE GENOMIC DNA]</scope>
    <source>
        <strain evidence="3">ATCC 50177 / NandII</strain>
    </source>
</reference>
<protein>
    <submittedName>
        <fullName evidence="2">Uncharacterized protein</fullName>
    </submittedName>
</protein>
<dbReference type="OrthoDB" id="10526580at2759"/>
<keyword evidence="3" id="KW-1185">Reference proteome</keyword>
<gene>
    <name evidence="2" type="ORF">AV274_4869</name>
</gene>
<dbReference type="Proteomes" id="UP000078348">
    <property type="component" value="Unassembled WGS sequence"/>
</dbReference>
<dbReference type="EMBL" id="LXWW01000390">
    <property type="protein sequence ID" value="OAO13478.1"/>
    <property type="molecule type" value="Genomic_DNA"/>
</dbReference>
<feature type="compositionally biased region" description="Basic residues" evidence="1">
    <location>
        <begin position="84"/>
        <end position="97"/>
    </location>
</feature>
<comment type="caution">
    <text evidence="2">The sequence shown here is derived from an EMBL/GenBank/DDBJ whole genome shotgun (WGS) entry which is preliminary data.</text>
</comment>
<evidence type="ECO:0000256" key="1">
    <source>
        <dbReference type="SAM" id="MobiDB-lite"/>
    </source>
</evidence>
<dbReference type="AlphaFoldDB" id="A0A196S8X2"/>
<feature type="region of interest" description="Disordered" evidence="1">
    <location>
        <begin position="82"/>
        <end position="104"/>
    </location>
</feature>
<organism evidence="2 3">
    <name type="scientific">Blastocystis sp. subtype 1 (strain ATCC 50177 / NandII)</name>
    <dbReference type="NCBI Taxonomy" id="478820"/>
    <lineage>
        <taxon>Eukaryota</taxon>
        <taxon>Sar</taxon>
        <taxon>Stramenopiles</taxon>
        <taxon>Bigyra</taxon>
        <taxon>Opalozoa</taxon>
        <taxon>Opalinata</taxon>
        <taxon>Blastocystidae</taxon>
        <taxon>Blastocystis</taxon>
    </lineage>
</organism>
<sequence>MLLVVDRVAYDNKDEALKPVLEKLCTVDCLPQKKEGFVNYVSNFAKVDKKTAERVWELIVACKEKQRKSKLDYTETIKNLGKEKKPKKEKKVMKKSRKSEDSKLEKQVKHLIALKKEAGALLRCHK</sequence>
<accession>A0A196S8X2</accession>